<dbReference type="Proteomes" id="UP001595710">
    <property type="component" value="Unassembled WGS sequence"/>
</dbReference>
<name>A0ABV7WN60_9GAMM</name>
<dbReference type="Pfam" id="PF24389">
    <property type="entry name" value="ORC-CDC6-like"/>
    <property type="match status" value="1"/>
</dbReference>
<keyword evidence="3" id="KW-1185">Reference proteome</keyword>
<dbReference type="RefSeq" id="WP_377362047.1">
    <property type="nucleotide sequence ID" value="NZ_JBHRYN010000004.1"/>
</dbReference>
<evidence type="ECO:0000313" key="3">
    <source>
        <dbReference type="Proteomes" id="UP001595710"/>
    </source>
</evidence>
<proteinExistence type="predicted"/>
<dbReference type="InterPro" id="IPR056955">
    <property type="entry name" value="ORC-CDC6-like"/>
</dbReference>
<comment type="caution">
    <text evidence="2">The sequence shown here is derived from an EMBL/GenBank/DDBJ whole genome shotgun (WGS) entry which is preliminary data.</text>
</comment>
<accession>A0ABV7WN60</accession>
<gene>
    <name evidence="2" type="ORF">ACFOND_02020</name>
</gene>
<evidence type="ECO:0000256" key="1">
    <source>
        <dbReference type="SAM" id="MobiDB-lite"/>
    </source>
</evidence>
<protein>
    <recommendedName>
        <fullName evidence="4">ATP-binding protein</fullName>
    </recommendedName>
</protein>
<organism evidence="2 3">
    <name type="scientific">Reinekea marina</name>
    <dbReference type="NCBI Taxonomy" id="1310421"/>
    <lineage>
        <taxon>Bacteria</taxon>
        <taxon>Pseudomonadati</taxon>
        <taxon>Pseudomonadota</taxon>
        <taxon>Gammaproteobacteria</taxon>
        <taxon>Oceanospirillales</taxon>
        <taxon>Saccharospirillaceae</taxon>
        <taxon>Reinekea</taxon>
    </lineage>
</organism>
<reference evidence="3" key="1">
    <citation type="journal article" date="2019" name="Int. J. Syst. Evol. Microbiol.">
        <title>The Global Catalogue of Microorganisms (GCM) 10K type strain sequencing project: providing services to taxonomists for standard genome sequencing and annotation.</title>
        <authorList>
            <consortium name="The Broad Institute Genomics Platform"/>
            <consortium name="The Broad Institute Genome Sequencing Center for Infectious Disease"/>
            <person name="Wu L."/>
            <person name="Ma J."/>
        </authorList>
    </citation>
    <scope>NUCLEOTIDE SEQUENCE [LARGE SCALE GENOMIC DNA]</scope>
    <source>
        <strain evidence="3">CECT 8288</strain>
    </source>
</reference>
<dbReference type="Gene3D" id="3.40.50.300">
    <property type="entry name" value="P-loop containing nucleotide triphosphate hydrolases"/>
    <property type="match status" value="1"/>
</dbReference>
<dbReference type="EMBL" id="JBHRYN010000004">
    <property type="protein sequence ID" value="MFC3700402.1"/>
    <property type="molecule type" value="Genomic_DNA"/>
</dbReference>
<dbReference type="InterPro" id="IPR027417">
    <property type="entry name" value="P-loop_NTPase"/>
</dbReference>
<evidence type="ECO:0008006" key="4">
    <source>
        <dbReference type="Google" id="ProtNLM"/>
    </source>
</evidence>
<sequence length="504" mass="58061">MNNKEDIAKILRYIEENMRVTEQTSIEYLDSQGNIDRLNIKQNHIIFGRRGSGKSLLLKSLRKNNNFSCISVNMEDFKDISFPNSIIQVQKAIIKQLLPAITQVHKKLTLAYWKQTLPLIRKLKKQIKILDDQLIHPDEYDKSIKEKKGGKVFGRGKSKAGGNEVETGAEATEEIETTKQIKIDKLDDLKNKLTDVKELFSESAELIDKDIYLILDDFYFIKKDEQPYFLDFFHRVSKNTPLYLKVATIKHRSKLYVQDDSYIGIEIPHDAQTLNLDYSLQDFNELVIFMKNLLQHINEKVGVEIDYNKLITDNAFRFLCLASGGVPRDFFSLIISLGSLLGGEKAISKPNVIEKAIENVANKMESFKKDAADEEVLLEHYLRIIKYDIIENKKWNAFLLSNTEVQNHPQIHQAIKELVDLRFLHLVNSNTSASNSDGTRYSAYMLDIGLFPNSNPRGFQQVEPGQKDEHHREDKIRSAPKLDLESFSKRIDELKLPLKLDVTD</sequence>
<evidence type="ECO:0000313" key="2">
    <source>
        <dbReference type="EMBL" id="MFC3700402.1"/>
    </source>
</evidence>
<dbReference type="SUPFAM" id="SSF52540">
    <property type="entry name" value="P-loop containing nucleoside triphosphate hydrolases"/>
    <property type="match status" value="1"/>
</dbReference>
<feature type="compositionally biased region" description="Basic and acidic residues" evidence="1">
    <location>
        <begin position="465"/>
        <end position="479"/>
    </location>
</feature>
<feature type="region of interest" description="Disordered" evidence="1">
    <location>
        <begin position="457"/>
        <end position="479"/>
    </location>
</feature>